<dbReference type="InterPro" id="IPR021836">
    <property type="entry name" value="DUF3429"/>
</dbReference>
<evidence type="ECO:0000313" key="2">
    <source>
        <dbReference type="EMBL" id="CAA0125733.1"/>
    </source>
</evidence>
<protein>
    <recommendedName>
        <fullName evidence="4">DUF3429 domain-containing protein</fullName>
    </recommendedName>
</protein>
<dbReference type="AlphaFoldDB" id="A0A5S9R175"/>
<evidence type="ECO:0008006" key="4">
    <source>
        <dbReference type="Google" id="ProtNLM"/>
    </source>
</evidence>
<evidence type="ECO:0000256" key="1">
    <source>
        <dbReference type="SAM" id="Phobius"/>
    </source>
</evidence>
<proteinExistence type="predicted"/>
<feature type="transmembrane region" description="Helical" evidence="1">
    <location>
        <begin position="12"/>
        <end position="33"/>
    </location>
</feature>
<name>A0A5S9R175_9GAMM</name>
<keyword evidence="1" id="KW-0472">Membrane</keyword>
<feature type="transmembrane region" description="Helical" evidence="1">
    <location>
        <begin position="39"/>
        <end position="60"/>
    </location>
</feature>
<reference evidence="2 3" key="1">
    <citation type="submission" date="2019-11" db="EMBL/GenBank/DDBJ databases">
        <authorList>
            <person name="Holert J."/>
        </authorList>
    </citation>
    <scope>NUCLEOTIDE SEQUENCE [LARGE SCALE GENOMIC DNA]</scope>
    <source>
        <strain evidence="2">SB11_3</strain>
    </source>
</reference>
<feature type="transmembrane region" description="Helical" evidence="1">
    <location>
        <begin position="96"/>
        <end position="112"/>
    </location>
</feature>
<gene>
    <name evidence="2" type="ORF">OPDIPICF_03576</name>
</gene>
<dbReference type="Pfam" id="PF11911">
    <property type="entry name" value="DUF3429"/>
    <property type="match status" value="1"/>
</dbReference>
<feature type="transmembrane region" description="Helical" evidence="1">
    <location>
        <begin position="72"/>
        <end position="90"/>
    </location>
</feature>
<dbReference type="Proteomes" id="UP000441399">
    <property type="component" value="Unassembled WGS sequence"/>
</dbReference>
<keyword evidence="1" id="KW-1133">Transmembrane helix</keyword>
<dbReference type="OrthoDB" id="8591832at2"/>
<keyword evidence="1" id="KW-0812">Transmembrane</keyword>
<evidence type="ECO:0000313" key="3">
    <source>
        <dbReference type="Proteomes" id="UP000441399"/>
    </source>
</evidence>
<keyword evidence="3" id="KW-1185">Reference proteome</keyword>
<accession>A0A5S9R175</accession>
<dbReference type="EMBL" id="CACSIO010000062">
    <property type="protein sequence ID" value="CAA0125733.1"/>
    <property type="molecule type" value="Genomic_DNA"/>
</dbReference>
<feature type="transmembrane region" description="Helical" evidence="1">
    <location>
        <begin position="133"/>
        <end position="152"/>
    </location>
</feature>
<sequence>MSTAQPFSTQQRLLGYLGLLPFIIGVLLEWSTLDIAGISGLWLFETYSACIASFVCGIWWGAVINNKNHNRASATLVLSNVLCLLAWLSLLLDNPIVTLLLLGSVFFVVLVLEKQLKPHRAELQPYFAMRRQVTASVVILHLVMVMDVAISTSA</sequence>
<organism evidence="2 3">
    <name type="scientific">BD1-7 clade bacterium</name>
    <dbReference type="NCBI Taxonomy" id="2029982"/>
    <lineage>
        <taxon>Bacteria</taxon>
        <taxon>Pseudomonadati</taxon>
        <taxon>Pseudomonadota</taxon>
        <taxon>Gammaproteobacteria</taxon>
        <taxon>Cellvibrionales</taxon>
        <taxon>Spongiibacteraceae</taxon>
        <taxon>BD1-7 clade</taxon>
    </lineage>
</organism>